<evidence type="ECO:0000256" key="1">
    <source>
        <dbReference type="SAM" id="MobiDB-lite"/>
    </source>
</evidence>
<feature type="compositionally biased region" description="Acidic residues" evidence="1">
    <location>
        <begin position="1"/>
        <end position="11"/>
    </location>
</feature>
<name>A0A480A1A1_9CYAN</name>
<keyword evidence="3" id="KW-1185">Reference proteome</keyword>
<organism evidence="2 3">
    <name type="scientific">Sphaerospermopsis reniformis</name>
    <dbReference type="NCBI Taxonomy" id="531300"/>
    <lineage>
        <taxon>Bacteria</taxon>
        <taxon>Bacillati</taxon>
        <taxon>Cyanobacteriota</taxon>
        <taxon>Cyanophyceae</taxon>
        <taxon>Nostocales</taxon>
        <taxon>Aphanizomenonaceae</taxon>
        <taxon>Sphaerospermopsis</taxon>
    </lineage>
</organism>
<accession>A0A480A1A1</accession>
<dbReference type="AlphaFoldDB" id="A0A480A1A1"/>
<proteinExistence type="predicted"/>
<evidence type="ECO:0000313" key="3">
    <source>
        <dbReference type="Proteomes" id="UP000300142"/>
    </source>
</evidence>
<feature type="region of interest" description="Disordered" evidence="1">
    <location>
        <begin position="1"/>
        <end position="33"/>
    </location>
</feature>
<protein>
    <submittedName>
        <fullName evidence="2">Uncharacterized protein</fullName>
    </submittedName>
</protein>
<evidence type="ECO:0000313" key="2">
    <source>
        <dbReference type="EMBL" id="GCL37308.1"/>
    </source>
</evidence>
<reference evidence="3" key="1">
    <citation type="submission" date="2019-02" db="EMBL/GenBank/DDBJ databases">
        <title>Draft genome sequence of Sphaerospermopsis reniformis NIES-1949.</title>
        <authorList>
            <person name="Yamaguchi H."/>
            <person name="Suzuki S."/>
            <person name="Kawachi M."/>
        </authorList>
    </citation>
    <scope>NUCLEOTIDE SEQUENCE [LARGE SCALE GENOMIC DNA]</scope>
    <source>
        <strain evidence="3">NIES-1949</strain>
    </source>
</reference>
<dbReference type="Proteomes" id="UP000300142">
    <property type="component" value="Unassembled WGS sequence"/>
</dbReference>
<comment type="caution">
    <text evidence="2">The sequence shown here is derived from an EMBL/GenBank/DDBJ whole genome shotgun (WGS) entry which is preliminary data.</text>
</comment>
<sequence length="95" mass="10683">MISDWGNEEDKELSSREQGGKYLSPAPRPRPLTGVGFLHCREGKTWMTWKDSGQGRKTVQNQMLLVTKKVRQNTVVRIKSSLSTFPPCLPGPAQK</sequence>
<dbReference type="EMBL" id="BJCE01000071">
    <property type="protein sequence ID" value="GCL37308.1"/>
    <property type="molecule type" value="Genomic_DNA"/>
</dbReference>
<gene>
    <name evidence="2" type="ORF">SR1949_24160</name>
</gene>